<keyword evidence="3" id="KW-0496">Mitochondrion</keyword>
<sequence>MATNISKVPLLRAIAARGFATSPAPVSGTTTYEVKNTTLPNHVVVASADNEASLSRISIVFRAGSRNETPENTGVTHTLRISAGLSTKNASQFAIIRNIQQAGANLTCTSDREIVAYTLEGTRQAVEKTLPFLTEVATRQIFKPWEVSDTVPRQRLELAIRPPQLRAVDLLHKAAFRRGLGNSLYSAKYHLGNISSETLQHYVATNFTAGRAAVVGLGVDHSQLVQYAQSLSLEGGEGSTPASPYIGGEIRSDKAGALAFIAIAGQGAGLKDAKQALAFAVLQRALGVGPQVKWGAVDNGALSKAVGSAINDQFAIGAINASYSDTGLFGALIAAPAASAGKLVQAAVKVLKGGNLTDADVNRGKNQLKAAILLDNESGSEAIGLLGTQAALVGAAKSPSQLAAEVDSVSAADVNAALRKVGGKLSIASYGNLGTIPYLDELK</sequence>
<reference evidence="6" key="1">
    <citation type="journal article" date="2023" name="G3 (Bethesda)">
        <title>Whole genome assemblies of Zophobas morio and Tenebrio molitor.</title>
        <authorList>
            <person name="Kaur S."/>
            <person name="Stinson S.A."/>
            <person name="diCenzo G.C."/>
        </authorList>
    </citation>
    <scope>NUCLEOTIDE SEQUENCE</scope>
    <source>
        <strain evidence="6">QUZm001</strain>
    </source>
</reference>
<accession>A0AA38MP42</accession>
<evidence type="ECO:0000256" key="3">
    <source>
        <dbReference type="ARBA" id="ARBA00023128"/>
    </source>
</evidence>
<dbReference type="SUPFAM" id="SSF63411">
    <property type="entry name" value="LuxS/MPP-like metallohydrolase"/>
    <property type="match status" value="2"/>
</dbReference>
<dbReference type="GO" id="GO:0046872">
    <property type="term" value="F:metal ion binding"/>
    <property type="evidence" value="ECO:0007669"/>
    <property type="project" value="InterPro"/>
</dbReference>
<dbReference type="Pfam" id="PF00675">
    <property type="entry name" value="Peptidase_M16"/>
    <property type="match status" value="1"/>
</dbReference>
<evidence type="ECO:0008006" key="8">
    <source>
        <dbReference type="Google" id="ProtNLM"/>
    </source>
</evidence>
<dbReference type="Gene3D" id="3.30.830.10">
    <property type="entry name" value="Metalloenzyme, LuxS/M16 peptidase-like"/>
    <property type="match status" value="2"/>
</dbReference>
<dbReference type="FunFam" id="3.30.830.10:FF:000039">
    <property type="entry name" value="Ubiquinol-cytochrome c reductase core subunit 2"/>
    <property type="match status" value="1"/>
</dbReference>
<evidence type="ECO:0000259" key="4">
    <source>
        <dbReference type="Pfam" id="PF00675"/>
    </source>
</evidence>
<protein>
    <recommendedName>
        <fullName evidence="8">Cytochrome b-c1 complex subunit 2, mitochondrial</fullName>
    </recommendedName>
</protein>
<feature type="domain" description="Peptidase M16 C-terminal" evidence="5">
    <location>
        <begin position="193"/>
        <end position="368"/>
    </location>
</feature>
<keyword evidence="7" id="KW-1185">Reference proteome</keyword>
<evidence type="ECO:0000256" key="1">
    <source>
        <dbReference type="ARBA" id="ARBA00004173"/>
    </source>
</evidence>
<evidence type="ECO:0000259" key="5">
    <source>
        <dbReference type="Pfam" id="PF05193"/>
    </source>
</evidence>
<comment type="subcellular location">
    <subcellularLocation>
        <location evidence="1">Mitochondrion</location>
    </subcellularLocation>
</comment>
<dbReference type="PANTHER" id="PTHR11851:SF226">
    <property type="entry name" value="CYTOCHROME B-C1 COMPLEX SUBUNIT 2, MITOCHONDRIAL"/>
    <property type="match status" value="1"/>
</dbReference>
<evidence type="ECO:0000256" key="2">
    <source>
        <dbReference type="ARBA" id="ARBA00022946"/>
    </source>
</evidence>
<comment type="caution">
    <text evidence="6">The sequence shown here is derived from an EMBL/GenBank/DDBJ whole genome shotgun (WGS) entry which is preliminary data.</text>
</comment>
<dbReference type="InterPro" id="IPR011249">
    <property type="entry name" value="Metalloenz_LuxS/M16"/>
</dbReference>
<proteinExistence type="predicted"/>
<gene>
    <name evidence="6" type="ORF">Zmor_007771</name>
</gene>
<name>A0AA38MP42_9CUCU</name>
<dbReference type="InterPro" id="IPR007863">
    <property type="entry name" value="Peptidase_M16_C"/>
</dbReference>
<keyword evidence="2" id="KW-0809">Transit peptide</keyword>
<organism evidence="6 7">
    <name type="scientific">Zophobas morio</name>
    <dbReference type="NCBI Taxonomy" id="2755281"/>
    <lineage>
        <taxon>Eukaryota</taxon>
        <taxon>Metazoa</taxon>
        <taxon>Ecdysozoa</taxon>
        <taxon>Arthropoda</taxon>
        <taxon>Hexapoda</taxon>
        <taxon>Insecta</taxon>
        <taxon>Pterygota</taxon>
        <taxon>Neoptera</taxon>
        <taxon>Endopterygota</taxon>
        <taxon>Coleoptera</taxon>
        <taxon>Polyphaga</taxon>
        <taxon>Cucujiformia</taxon>
        <taxon>Tenebrionidae</taxon>
        <taxon>Zophobas</taxon>
    </lineage>
</organism>
<dbReference type="GO" id="GO:0005739">
    <property type="term" value="C:mitochondrion"/>
    <property type="evidence" value="ECO:0007669"/>
    <property type="project" value="UniProtKB-SubCell"/>
</dbReference>
<dbReference type="GO" id="GO:0016020">
    <property type="term" value="C:membrane"/>
    <property type="evidence" value="ECO:0007669"/>
    <property type="project" value="UniProtKB-ARBA"/>
</dbReference>
<evidence type="ECO:0000313" key="6">
    <source>
        <dbReference type="EMBL" id="KAJ3663516.1"/>
    </source>
</evidence>
<dbReference type="PANTHER" id="PTHR11851">
    <property type="entry name" value="METALLOPROTEASE"/>
    <property type="match status" value="1"/>
</dbReference>
<dbReference type="InterPro" id="IPR011765">
    <property type="entry name" value="Pept_M16_N"/>
</dbReference>
<dbReference type="Pfam" id="PF05193">
    <property type="entry name" value="Peptidase_M16_C"/>
    <property type="match status" value="1"/>
</dbReference>
<dbReference type="EMBL" id="JALNTZ010000002">
    <property type="protein sequence ID" value="KAJ3663516.1"/>
    <property type="molecule type" value="Genomic_DNA"/>
</dbReference>
<dbReference type="Proteomes" id="UP001168821">
    <property type="component" value="Unassembled WGS sequence"/>
</dbReference>
<evidence type="ECO:0000313" key="7">
    <source>
        <dbReference type="Proteomes" id="UP001168821"/>
    </source>
</evidence>
<dbReference type="AlphaFoldDB" id="A0AA38MP42"/>
<feature type="domain" description="Peptidase M16 N-terminal" evidence="4">
    <location>
        <begin position="45"/>
        <end position="186"/>
    </location>
</feature>
<dbReference type="FunFam" id="3.30.830.10:FF:000021">
    <property type="entry name" value="Cytochrome b-c1 complex subunit 2"/>
    <property type="match status" value="1"/>
</dbReference>
<dbReference type="InterPro" id="IPR050361">
    <property type="entry name" value="MPP/UQCRC_Complex"/>
</dbReference>